<organism evidence="1">
    <name type="scientific">Timema cristinae</name>
    <name type="common">Walking stick</name>
    <dbReference type="NCBI Taxonomy" id="61476"/>
    <lineage>
        <taxon>Eukaryota</taxon>
        <taxon>Metazoa</taxon>
        <taxon>Ecdysozoa</taxon>
        <taxon>Arthropoda</taxon>
        <taxon>Hexapoda</taxon>
        <taxon>Insecta</taxon>
        <taxon>Pterygota</taxon>
        <taxon>Neoptera</taxon>
        <taxon>Polyneoptera</taxon>
        <taxon>Phasmatodea</taxon>
        <taxon>Timematodea</taxon>
        <taxon>Timematoidea</taxon>
        <taxon>Timematidae</taxon>
        <taxon>Timema</taxon>
    </lineage>
</organism>
<name>A0A7R9GUH9_TIMCR</name>
<accession>A0A7R9GUH9</accession>
<proteinExistence type="predicted"/>
<reference evidence="1" key="1">
    <citation type="submission" date="2020-11" db="EMBL/GenBank/DDBJ databases">
        <authorList>
            <person name="Tran Van P."/>
        </authorList>
    </citation>
    <scope>NUCLEOTIDE SEQUENCE</scope>
</reference>
<evidence type="ECO:0000313" key="1">
    <source>
        <dbReference type="EMBL" id="CAD7397951.1"/>
    </source>
</evidence>
<dbReference type="EMBL" id="OC317606">
    <property type="protein sequence ID" value="CAD7397951.1"/>
    <property type="molecule type" value="Genomic_DNA"/>
</dbReference>
<protein>
    <submittedName>
        <fullName evidence="1">Uncharacterized protein</fullName>
    </submittedName>
</protein>
<dbReference type="AlphaFoldDB" id="A0A7R9GUH9"/>
<sequence length="60" mass="6530">MFENFVGSRKHCPKVNDLSSCCPIEYSVLPPETPAAQPVPIKPAVVTASRWPTLAPPRPT</sequence>
<gene>
    <name evidence="1" type="ORF">TCEB3V08_LOCUS4280</name>
</gene>